<dbReference type="CDD" id="cd07331">
    <property type="entry name" value="M48C_Oma1_like"/>
    <property type="match status" value="1"/>
</dbReference>
<feature type="region of interest" description="Disordered" evidence="7">
    <location>
        <begin position="210"/>
        <end position="234"/>
    </location>
</feature>
<dbReference type="GO" id="GO:0006515">
    <property type="term" value="P:protein quality control for misfolded or incompletely synthesized proteins"/>
    <property type="evidence" value="ECO:0007669"/>
    <property type="project" value="TreeGrafter"/>
</dbReference>
<gene>
    <name evidence="10" type="ORF">RHS01_03787</name>
    <name evidence="9" type="ORF">RHS04_05347</name>
</gene>
<dbReference type="GO" id="GO:0046872">
    <property type="term" value="F:metal ion binding"/>
    <property type="evidence" value="ECO:0007669"/>
    <property type="project" value="UniProtKB-KW"/>
</dbReference>
<keyword evidence="2" id="KW-0645">Protease</keyword>
<evidence type="ECO:0000313" key="9">
    <source>
        <dbReference type="EMBL" id="KAF8678172.1"/>
    </source>
</evidence>
<dbReference type="GO" id="GO:0004222">
    <property type="term" value="F:metalloendopeptidase activity"/>
    <property type="evidence" value="ECO:0007669"/>
    <property type="project" value="InterPro"/>
</dbReference>
<proteinExistence type="predicted"/>
<evidence type="ECO:0000256" key="3">
    <source>
        <dbReference type="ARBA" id="ARBA00022723"/>
    </source>
</evidence>
<evidence type="ECO:0000256" key="2">
    <source>
        <dbReference type="ARBA" id="ARBA00022670"/>
    </source>
</evidence>
<dbReference type="Pfam" id="PF01435">
    <property type="entry name" value="Peptidase_M48"/>
    <property type="match status" value="1"/>
</dbReference>
<organism evidence="9 11">
    <name type="scientific">Rhizoctonia solani</name>
    <dbReference type="NCBI Taxonomy" id="456999"/>
    <lineage>
        <taxon>Eukaryota</taxon>
        <taxon>Fungi</taxon>
        <taxon>Dikarya</taxon>
        <taxon>Basidiomycota</taxon>
        <taxon>Agaricomycotina</taxon>
        <taxon>Agaricomycetes</taxon>
        <taxon>Cantharellales</taxon>
        <taxon>Ceratobasidiaceae</taxon>
        <taxon>Rhizoctonia</taxon>
    </lineage>
</organism>
<evidence type="ECO:0000256" key="6">
    <source>
        <dbReference type="ARBA" id="ARBA00023049"/>
    </source>
</evidence>
<comment type="cofactor">
    <cofactor evidence="1">
        <name>Zn(2+)</name>
        <dbReference type="ChEBI" id="CHEBI:29105"/>
    </cofactor>
</comment>
<feature type="compositionally biased region" description="Basic and acidic residues" evidence="7">
    <location>
        <begin position="493"/>
        <end position="524"/>
    </location>
</feature>
<keyword evidence="6" id="KW-0482">Metalloprotease</keyword>
<dbReference type="Proteomes" id="UP000614334">
    <property type="component" value="Unassembled WGS sequence"/>
</dbReference>
<reference evidence="9" key="1">
    <citation type="submission" date="2020-09" db="EMBL/GenBank/DDBJ databases">
        <title>Comparative genome analyses of four rice-infecting Rhizoctonia solani isolates reveal extensive enrichment of homogalacturonan modification genes.</title>
        <authorList>
            <person name="Lee D.-Y."/>
            <person name="Jeon J."/>
            <person name="Kim K.-T."/>
            <person name="Cheong K."/>
            <person name="Song H."/>
            <person name="Choi G."/>
            <person name="Ko J."/>
            <person name="Opiyo S.O."/>
            <person name="Zuo S."/>
            <person name="Madhav S."/>
            <person name="Lee Y.-H."/>
            <person name="Wang G.-L."/>
        </authorList>
    </citation>
    <scope>NUCLEOTIDE SEQUENCE</scope>
    <source>
        <strain evidence="10">AG1-IA B2</strain>
        <strain evidence="9">AG1-IA YN-7</strain>
    </source>
</reference>
<dbReference type="InterPro" id="IPR001915">
    <property type="entry name" value="Peptidase_M48"/>
</dbReference>
<dbReference type="PANTHER" id="PTHR22726:SF18">
    <property type="entry name" value="PEPTIDASE M48 DOMAIN-CONTAINING PROTEIN"/>
    <property type="match status" value="1"/>
</dbReference>
<name>A0A8H7H7E3_9AGAM</name>
<evidence type="ECO:0000313" key="10">
    <source>
        <dbReference type="EMBL" id="KAF8757206.1"/>
    </source>
</evidence>
<dbReference type="EMBL" id="JACYCC010000039">
    <property type="protein sequence ID" value="KAF8678172.1"/>
    <property type="molecule type" value="Genomic_DNA"/>
</dbReference>
<protein>
    <submittedName>
        <fullName evidence="9">Peptidase family M48</fullName>
    </submittedName>
</protein>
<keyword evidence="3" id="KW-0479">Metal-binding</keyword>
<evidence type="ECO:0000259" key="8">
    <source>
        <dbReference type="Pfam" id="PF01435"/>
    </source>
</evidence>
<dbReference type="EMBL" id="JACYCF010000005">
    <property type="protein sequence ID" value="KAF8757206.1"/>
    <property type="molecule type" value="Genomic_DNA"/>
</dbReference>
<keyword evidence="4" id="KW-0378">Hydrolase</keyword>
<comment type="caution">
    <text evidence="9">The sequence shown here is derived from an EMBL/GenBank/DDBJ whole genome shotgun (WGS) entry which is preliminary data.</text>
</comment>
<evidence type="ECO:0000256" key="1">
    <source>
        <dbReference type="ARBA" id="ARBA00001947"/>
    </source>
</evidence>
<accession>A0A8H7H7E3</accession>
<dbReference type="InterPro" id="IPR051156">
    <property type="entry name" value="Mito/Outer_Membr_Metalloprot"/>
</dbReference>
<dbReference type="GO" id="GO:0034982">
    <property type="term" value="P:mitochondrial protein processing"/>
    <property type="evidence" value="ECO:0007669"/>
    <property type="project" value="TreeGrafter"/>
</dbReference>
<dbReference type="Proteomes" id="UP000650582">
    <property type="component" value="Unassembled WGS sequence"/>
</dbReference>
<feature type="region of interest" description="Disordered" evidence="7">
    <location>
        <begin position="487"/>
        <end position="524"/>
    </location>
</feature>
<feature type="domain" description="Peptidase M48" evidence="8">
    <location>
        <begin position="297"/>
        <end position="476"/>
    </location>
</feature>
<evidence type="ECO:0000256" key="7">
    <source>
        <dbReference type="SAM" id="MobiDB-lite"/>
    </source>
</evidence>
<dbReference type="Gene3D" id="3.30.2010.10">
    <property type="entry name" value="Metalloproteases ('zincins'), catalytic domain"/>
    <property type="match status" value="1"/>
</dbReference>
<evidence type="ECO:0000256" key="5">
    <source>
        <dbReference type="ARBA" id="ARBA00022833"/>
    </source>
</evidence>
<evidence type="ECO:0000256" key="4">
    <source>
        <dbReference type="ARBA" id="ARBA00022801"/>
    </source>
</evidence>
<dbReference type="AlphaFoldDB" id="A0A8H7H7E3"/>
<dbReference type="GO" id="GO:0005743">
    <property type="term" value="C:mitochondrial inner membrane"/>
    <property type="evidence" value="ECO:0007669"/>
    <property type="project" value="TreeGrafter"/>
</dbReference>
<dbReference type="PANTHER" id="PTHR22726">
    <property type="entry name" value="METALLOENDOPEPTIDASE OMA1"/>
    <property type="match status" value="1"/>
</dbReference>
<evidence type="ECO:0000313" key="11">
    <source>
        <dbReference type="Proteomes" id="UP000650582"/>
    </source>
</evidence>
<sequence length="524" mass="58736">MSILTDDATPSSGHLWPSSKPATCSLISVDPQSQCYASGFYFSQPLHPRNAQQQLLLKYNSVIVRAFHASQPRRDVFFVAFPALKGYLLELTRYCTRELSQKATDDQNMEEVSALESRSASNSGNSVLHSKAAKQLIANQSPRTERWRLLMMSKREEMEWARARFTECLLDDGPHLLREGDPRVEQVRRVAERLFTVIEDGVFDADHVVSSPGWPPRSEEPQLAQLQTPGGPWSTGRRVHVTPASFGKMQAQLLYPPSATAESTFMPFRPETSNPTKVIDDQSWKLYVVDLVSEISHASAPVLIIVHWQPKINAFALPTREIFVYTGLVDLLEDDTLLSGVLSHEIAHVTQRHAVENAGFLNIAAIFFDTLRGISFALTVSFPFLTDGIGTILNLMNNYVADRAYSRKLESEADAVGLEFMARAGYDPRYALDLWEVMAAVEEDAAAAGQAVSVSDTFPFLRTHPSSLQRRKDLEKLMPKAMELFAQSSLRSRPKETQVETRKDEQRDELSMMSKEHESETATA</sequence>
<keyword evidence="5" id="KW-0862">Zinc</keyword>